<name>X1GU65_9ZZZZ</name>
<proteinExistence type="predicted"/>
<dbReference type="AlphaFoldDB" id="X1GU65"/>
<accession>X1GU65</accession>
<comment type="caution">
    <text evidence="1">The sequence shown here is derived from an EMBL/GenBank/DDBJ whole genome shotgun (WGS) entry which is preliminary data.</text>
</comment>
<protein>
    <submittedName>
        <fullName evidence="1">Uncharacterized protein</fullName>
    </submittedName>
</protein>
<reference evidence="1" key="1">
    <citation type="journal article" date="2014" name="Front. Microbiol.">
        <title>High frequency of phylogenetically diverse reductive dehalogenase-homologous genes in deep subseafloor sedimentary metagenomes.</title>
        <authorList>
            <person name="Kawai M."/>
            <person name="Futagami T."/>
            <person name="Toyoda A."/>
            <person name="Takaki Y."/>
            <person name="Nishi S."/>
            <person name="Hori S."/>
            <person name="Arai W."/>
            <person name="Tsubouchi T."/>
            <person name="Morono Y."/>
            <person name="Uchiyama I."/>
            <person name="Ito T."/>
            <person name="Fujiyama A."/>
            <person name="Inagaki F."/>
            <person name="Takami H."/>
        </authorList>
    </citation>
    <scope>NUCLEOTIDE SEQUENCE</scope>
    <source>
        <strain evidence="1">Expedition CK06-06</strain>
    </source>
</reference>
<dbReference type="EMBL" id="BARU01008793">
    <property type="protein sequence ID" value="GAH45149.1"/>
    <property type="molecule type" value="Genomic_DNA"/>
</dbReference>
<gene>
    <name evidence="1" type="ORF">S03H2_17098</name>
</gene>
<evidence type="ECO:0000313" key="1">
    <source>
        <dbReference type="EMBL" id="GAH45149.1"/>
    </source>
</evidence>
<organism evidence="1">
    <name type="scientific">marine sediment metagenome</name>
    <dbReference type="NCBI Taxonomy" id="412755"/>
    <lineage>
        <taxon>unclassified sequences</taxon>
        <taxon>metagenomes</taxon>
        <taxon>ecological metagenomes</taxon>
    </lineage>
</organism>
<sequence>MNEDVPAAERKIIQNKDSINLLKRTSKVDTINEYEEKLLLKRVTENQIKSLKSILSIFKVSEDIEDDNIIKWETEINKFEKYKNEALGTNYDEEVYSEKK</sequence>